<comment type="caution">
    <text evidence="1">The sequence shown here is derived from an EMBL/GenBank/DDBJ whole genome shotgun (WGS) entry which is preliminary data.</text>
</comment>
<keyword evidence="2" id="KW-1185">Reference proteome</keyword>
<protein>
    <submittedName>
        <fullName evidence="1">Kinase-like domain-containing protein</fullName>
    </submittedName>
</protein>
<evidence type="ECO:0000313" key="1">
    <source>
        <dbReference type="EMBL" id="KAI6086027.1"/>
    </source>
</evidence>
<evidence type="ECO:0000313" key="2">
    <source>
        <dbReference type="Proteomes" id="UP001497680"/>
    </source>
</evidence>
<dbReference type="EMBL" id="MU394319">
    <property type="protein sequence ID" value="KAI6086027.1"/>
    <property type="molecule type" value="Genomic_DNA"/>
</dbReference>
<accession>A0ACC0CZX2</accession>
<reference evidence="1 2" key="1">
    <citation type="journal article" date="2022" name="New Phytol.">
        <title>Ecological generalism drives hyperdiversity of secondary metabolite gene clusters in xylarialean endophytes.</title>
        <authorList>
            <person name="Franco M.E.E."/>
            <person name="Wisecaver J.H."/>
            <person name="Arnold A.E."/>
            <person name="Ju Y.M."/>
            <person name="Slot J.C."/>
            <person name="Ahrendt S."/>
            <person name="Moore L.P."/>
            <person name="Eastman K.E."/>
            <person name="Scott K."/>
            <person name="Konkel Z."/>
            <person name="Mondo S.J."/>
            <person name="Kuo A."/>
            <person name="Hayes R.D."/>
            <person name="Haridas S."/>
            <person name="Andreopoulos B."/>
            <person name="Riley R."/>
            <person name="LaButti K."/>
            <person name="Pangilinan J."/>
            <person name="Lipzen A."/>
            <person name="Amirebrahimi M."/>
            <person name="Yan J."/>
            <person name="Adam C."/>
            <person name="Keymanesh K."/>
            <person name="Ng V."/>
            <person name="Louie K."/>
            <person name="Northen T."/>
            <person name="Drula E."/>
            <person name="Henrissat B."/>
            <person name="Hsieh H.M."/>
            <person name="Youens-Clark K."/>
            <person name="Lutzoni F."/>
            <person name="Miadlikowska J."/>
            <person name="Eastwood D.C."/>
            <person name="Hamelin R.C."/>
            <person name="Grigoriev I.V."/>
            <person name="U'Ren J.M."/>
        </authorList>
    </citation>
    <scope>NUCLEOTIDE SEQUENCE [LARGE SCALE GENOMIC DNA]</scope>
    <source>
        <strain evidence="1 2">ER1909</strain>
    </source>
</reference>
<proteinExistence type="predicted"/>
<sequence>MLPKTTILPYFRSVEELPAPLPTSAAIEAGTKFLPSIYTPSQRLTVIVGDHFVVKYGTRMSENEGHALLYLEKYQSIPVPRLYAMYRDNGKLYLIMEFKPGRQLRELWPSLSSDDILDISRQLRKIWDQLRSIPSPSIFGNVTGGPLQHRYFQWIDPDPRITGPFDKEEDVNNALVLRTKKNWEGVGQRGWLPDFFARHLPKVLTGHSNVFTHADLQRKNILVLEVPASRGRPRRFEVSAVVDWEDAGWYPSYWEYASCFIHFQWIDSWPENVEWILDPYISEAAILRLVREDLDF</sequence>
<dbReference type="Proteomes" id="UP001497680">
    <property type="component" value="Unassembled WGS sequence"/>
</dbReference>
<organism evidence="1 2">
    <name type="scientific">Hypoxylon rubiginosum</name>
    <dbReference type="NCBI Taxonomy" id="110542"/>
    <lineage>
        <taxon>Eukaryota</taxon>
        <taxon>Fungi</taxon>
        <taxon>Dikarya</taxon>
        <taxon>Ascomycota</taxon>
        <taxon>Pezizomycotina</taxon>
        <taxon>Sordariomycetes</taxon>
        <taxon>Xylariomycetidae</taxon>
        <taxon>Xylariales</taxon>
        <taxon>Hypoxylaceae</taxon>
        <taxon>Hypoxylon</taxon>
    </lineage>
</organism>
<name>A0ACC0CZX2_9PEZI</name>
<gene>
    <name evidence="1" type="ORF">F4821DRAFT_239161</name>
</gene>